<gene>
    <name evidence="1" type="ORF">GGR47_002366</name>
</gene>
<evidence type="ECO:0000313" key="2">
    <source>
        <dbReference type="Proteomes" id="UP000528945"/>
    </source>
</evidence>
<comment type="caution">
    <text evidence="1">The sequence shown here is derived from an EMBL/GenBank/DDBJ whole genome shotgun (WGS) entry which is preliminary data.</text>
</comment>
<sequence length="104" mass="11489">MRWQAIADARVNEVMFVCDERDGKPYTVAKAFKSFAGIWMYPGTVEEIDFEPAFRADYDEPGNPFHWPLPSPSEASSGAAGLLRLRAEAAEFVQIGGQDAPQHG</sequence>
<dbReference type="RefSeq" id="WP_147035265.1">
    <property type="nucleotide sequence ID" value="NZ_JACIDB010000004.1"/>
</dbReference>
<dbReference type="EMBL" id="JACIDB010000004">
    <property type="protein sequence ID" value="MBB3876120.1"/>
    <property type="molecule type" value="Genomic_DNA"/>
</dbReference>
<accession>A0AAW3TSR8</accession>
<reference evidence="1 2" key="1">
    <citation type="submission" date="2020-08" db="EMBL/GenBank/DDBJ databases">
        <title>Genomic Encyclopedia of Type Strains, Phase IV (KMG-IV): sequencing the most valuable type-strain genomes for metagenomic binning, comparative biology and taxonomic classification.</title>
        <authorList>
            <person name="Goeker M."/>
        </authorList>
    </citation>
    <scope>NUCLEOTIDE SEQUENCE [LARGE SCALE GENOMIC DNA]</scope>
    <source>
        <strain evidence="1 2">DSM 15581</strain>
    </source>
</reference>
<keyword evidence="2" id="KW-1185">Reference proteome</keyword>
<proteinExistence type="predicted"/>
<evidence type="ECO:0000313" key="1">
    <source>
        <dbReference type="EMBL" id="MBB3876120.1"/>
    </source>
</evidence>
<organism evidence="1 2">
    <name type="scientific">Sphingomonas aquatilis</name>
    <dbReference type="NCBI Taxonomy" id="93063"/>
    <lineage>
        <taxon>Bacteria</taxon>
        <taxon>Pseudomonadati</taxon>
        <taxon>Pseudomonadota</taxon>
        <taxon>Alphaproteobacteria</taxon>
        <taxon>Sphingomonadales</taxon>
        <taxon>Sphingomonadaceae</taxon>
        <taxon>Sphingomonas</taxon>
    </lineage>
</organism>
<dbReference type="Proteomes" id="UP000528945">
    <property type="component" value="Unassembled WGS sequence"/>
</dbReference>
<name>A0AAW3TSR8_9SPHN</name>
<protein>
    <submittedName>
        <fullName evidence="1">Uncharacterized protein</fullName>
    </submittedName>
</protein>
<dbReference type="AlphaFoldDB" id="A0AAW3TSR8"/>